<evidence type="ECO:0000313" key="2">
    <source>
        <dbReference type="Proteomes" id="UP000277463"/>
    </source>
</evidence>
<name>A0A3G8F0E0_9CAUD</name>
<gene>
    <name evidence="1" type="ORF">CPT_Mydo_016</name>
</gene>
<reference evidence="2" key="1">
    <citation type="submission" date="2018-10" db="EMBL/GenBank/DDBJ databases">
        <title>Complete genome sequence of Proteus mirabilis phage Mydo.</title>
        <authorList>
            <person name="Jones B.T."/>
            <person name="Lessor L."/>
            <person name="Newkirk H.N."/>
            <person name="O'Leary C.J."/>
            <person name="Liu M."/>
        </authorList>
    </citation>
    <scope>NUCLEOTIDE SEQUENCE [LARGE SCALE GENOMIC DNA]</scope>
</reference>
<dbReference type="EMBL" id="MK024806">
    <property type="protein sequence ID" value="AZF87591.1"/>
    <property type="molecule type" value="Genomic_DNA"/>
</dbReference>
<protein>
    <submittedName>
        <fullName evidence="1">Uncharacterized protein</fullName>
    </submittedName>
</protein>
<keyword evidence="2" id="KW-1185">Reference proteome</keyword>
<sequence>MLKRTNSLSIMSKKRGSLRMVRPEPKFKVGQIIKDTWSGKIGPISTMYFSEGDEYNKAEWAYSIDHIGWLFHPESDLEAV</sequence>
<accession>A0A3G8F0E0</accession>
<organism evidence="1 2">
    <name type="scientific">Proteus phage Mydo</name>
    <dbReference type="NCBI Taxonomy" id="2483610"/>
    <lineage>
        <taxon>Viruses</taxon>
        <taxon>Duplodnaviria</taxon>
        <taxon>Heunggongvirae</taxon>
        <taxon>Uroviricota</taxon>
        <taxon>Caudoviricetes</taxon>
        <taxon>Vequintavirinae</taxon>
        <taxon>Mydovirus</taxon>
        <taxon>Mydovirus mydo</taxon>
    </lineage>
</organism>
<proteinExistence type="predicted"/>
<evidence type="ECO:0000313" key="1">
    <source>
        <dbReference type="EMBL" id="AZF87591.1"/>
    </source>
</evidence>
<dbReference type="Proteomes" id="UP000277463">
    <property type="component" value="Segment"/>
</dbReference>